<keyword evidence="2" id="KW-1185">Reference proteome</keyword>
<dbReference type="RefSeq" id="XP_033163890.1">
    <property type="nucleotide sequence ID" value="XM_033307999.1"/>
</dbReference>
<evidence type="ECO:0000313" key="2">
    <source>
        <dbReference type="Proteomes" id="UP000515162"/>
    </source>
</evidence>
<dbReference type="Pfam" id="PF07368">
    <property type="entry name" value="DUF1487"/>
    <property type="match status" value="1"/>
</dbReference>
<name>A0A6P8K4T2_DROMA</name>
<sequence>MFDTTKYFPRSVDSEHPSQSEHNESLSQDHVITYDMVHNPEGRSPDHSVIEMASEADRRTGHDATSSPQLMIIYEEGDINSALHFIIESAHNPFASNAVAMVLVEEKIRGEIVERILSKLHPLSKFVAEHPSYLAALEKCHTSNLNIIRACISEVAPPLASPTFVCDCTHDKLGSYPTGIVTFHTFRNNQEAIAICQCESLAFASVSIWNETLTGCYDLVAALSSSYFFLNCANVDLSPILRPHKAQKNYVIVENGFHFETLHIYDNFKSIVFPIAGQILPYIEDCKEEHAAVFFLDA</sequence>
<organism evidence="2 3">
    <name type="scientific">Drosophila mauritiana</name>
    <name type="common">Fruit fly</name>
    <dbReference type="NCBI Taxonomy" id="7226"/>
    <lineage>
        <taxon>Eukaryota</taxon>
        <taxon>Metazoa</taxon>
        <taxon>Ecdysozoa</taxon>
        <taxon>Arthropoda</taxon>
        <taxon>Hexapoda</taxon>
        <taxon>Insecta</taxon>
        <taxon>Pterygota</taxon>
        <taxon>Neoptera</taxon>
        <taxon>Endopterygota</taxon>
        <taxon>Diptera</taxon>
        <taxon>Brachycera</taxon>
        <taxon>Muscomorpha</taxon>
        <taxon>Ephydroidea</taxon>
        <taxon>Drosophilidae</taxon>
        <taxon>Drosophila</taxon>
        <taxon>Sophophora</taxon>
    </lineage>
</organism>
<accession>A0A6P8K4T2</accession>
<dbReference type="PANTHER" id="PTHR21644:SF0">
    <property type="entry name" value="AT02555P-RELATED"/>
    <property type="match status" value="1"/>
</dbReference>
<protein>
    <submittedName>
        <fullName evidence="3">Uncharacterized protein LOC117143335</fullName>
    </submittedName>
</protein>
<feature type="compositionally biased region" description="Basic and acidic residues" evidence="1">
    <location>
        <begin position="12"/>
        <end position="24"/>
    </location>
</feature>
<dbReference type="SUPFAM" id="SSF53720">
    <property type="entry name" value="ALDH-like"/>
    <property type="match status" value="1"/>
</dbReference>
<dbReference type="InterPro" id="IPR016163">
    <property type="entry name" value="Ald_DH_C"/>
</dbReference>
<dbReference type="AlphaFoldDB" id="A0A6P8K4T2"/>
<dbReference type="PANTHER" id="PTHR21644">
    <property type="entry name" value="AT02555P-RELATED"/>
    <property type="match status" value="1"/>
</dbReference>
<evidence type="ECO:0000313" key="3">
    <source>
        <dbReference type="RefSeq" id="XP_033163890.1"/>
    </source>
</evidence>
<dbReference type="InterPro" id="IPR016161">
    <property type="entry name" value="Ald_DH/histidinol_DH"/>
</dbReference>
<dbReference type="Gene3D" id="3.40.309.10">
    <property type="entry name" value="Aldehyde Dehydrogenase, Chain A, domain 2"/>
    <property type="match status" value="1"/>
</dbReference>
<evidence type="ECO:0000256" key="1">
    <source>
        <dbReference type="SAM" id="MobiDB-lite"/>
    </source>
</evidence>
<reference evidence="3" key="1">
    <citation type="submission" date="2025-08" db="UniProtKB">
        <authorList>
            <consortium name="RefSeq"/>
        </authorList>
    </citation>
    <scope>IDENTIFICATION</scope>
    <source>
        <strain evidence="3">Mau12</strain>
        <tissue evidence="3">Whole Body</tissue>
    </source>
</reference>
<feature type="region of interest" description="Disordered" evidence="1">
    <location>
        <begin position="1"/>
        <end position="28"/>
    </location>
</feature>
<dbReference type="InterPro" id="IPR009961">
    <property type="entry name" value="DUF1487"/>
</dbReference>
<dbReference type="GO" id="GO:0016620">
    <property type="term" value="F:oxidoreductase activity, acting on the aldehyde or oxo group of donors, NAD or NADP as acceptor"/>
    <property type="evidence" value="ECO:0007669"/>
    <property type="project" value="InterPro"/>
</dbReference>
<proteinExistence type="predicted"/>
<dbReference type="Proteomes" id="UP000515162">
    <property type="component" value="Chromosome 2L"/>
</dbReference>
<dbReference type="GeneID" id="117143335"/>
<gene>
    <name evidence="3" type="primary">LOC117143335</name>
</gene>